<dbReference type="PANTHER" id="PTHR36435:SF1">
    <property type="entry name" value="CAAX AMINO TERMINAL PROTEASE FAMILY PROTEIN"/>
    <property type="match status" value="1"/>
</dbReference>
<dbReference type="GO" id="GO:0004175">
    <property type="term" value="F:endopeptidase activity"/>
    <property type="evidence" value="ECO:0007669"/>
    <property type="project" value="UniProtKB-ARBA"/>
</dbReference>
<feature type="transmembrane region" description="Helical" evidence="1">
    <location>
        <begin position="80"/>
        <end position="101"/>
    </location>
</feature>
<evidence type="ECO:0000256" key="1">
    <source>
        <dbReference type="SAM" id="Phobius"/>
    </source>
</evidence>
<evidence type="ECO:0000259" key="2">
    <source>
        <dbReference type="Pfam" id="PF02517"/>
    </source>
</evidence>
<name>A0A285ZWC5_9SPHI</name>
<dbReference type="PANTHER" id="PTHR36435">
    <property type="entry name" value="SLR1288 PROTEIN"/>
    <property type="match status" value="1"/>
</dbReference>
<dbReference type="EMBL" id="OCMT01000002">
    <property type="protein sequence ID" value="SOD13930.1"/>
    <property type="molecule type" value="Genomic_DNA"/>
</dbReference>
<protein>
    <recommendedName>
        <fullName evidence="2">CAAX prenyl protease 2/Lysostaphin resistance protein A-like domain-containing protein</fullName>
    </recommendedName>
</protein>
<dbReference type="RefSeq" id="WP_097130124.1">
    <property type="nucleotide sequence ID" value="NZ_OCMT01000002.1"/>
</dbReference>
<feature type="transmembrane region" description="Helical" evidence="1">
    <location>
        <begin position="158"/>
        <end position="177"/>
    </location>
</feature>
<evidence type="ECO:0000313" key="3">
    <source>
        <dbReference type="EMBL" id="SOD13930.1"/>
    </source>
</evidence>
<dbReference type="InterPro" id="IPR052710">
    <property type="entry name" value="CAAX_protease"/>
</dbReference>
<keyword evidence="4" id="KW-1185">Reference proteome</keyword>
<dbReference type="OrthoDB" id="193898at2"/>
<organism evidence="3 4">
    <name type="scientific">Pedobacter xixiisoli</name>
    <dbReference type="NCBI Taxonomy" id="1476464"/>
    <lineage>
        <taxon>Bacteria</taxon>
        <taxon>Pseudomonadati</taxon>
        <taxon>Bacteroidota</taxon>
        <taxon>Sphingobacteriia</taxon>
        <taxon>Sphingobacteriales</taxon>
        <taxon>Sphingobacteriaceae</taxon>
        <taxon>Pedobacter</taxon>
    </lineage>
</organism>
<keyword evidence="1" id="KW-0812">Transmembrane</keyword>
<reference evidence="4" key="1">
    <citation type="submission" date="2017-09" db="EMBL/GenBank/DDBJ databases">
        <authorList>
            <person name="Varghese N."/>
            <person name="Submissions S."/>
        </authorList>
    </citation>
    <scope>NUCLEOTIDE SEQUENCE [LARGE SCALE GENOMIC DNA]</scope>
    <source>
        <strain evidence="4">CGMCC 1.12803</strain>
    </source>
</reference>
<feature type="transmembrane region" description="Helical" evidence="1">
    <location>
        <begin position="108"/>
        <end position="128"/>
    </location>
</feature>
<feature type="transmembrane region" description="Helical" evidence="1">
    <location>
        <begin position="197"/>
        <end position="221"/>
    </location>
</feature>
<gene>
    <name evidence="3" type="ORF">SAMN06297358_1314</name>
</gene>
<feature type="transmembrane region" description="Helical" evidence="1">
    <location>
        <begin position="134"/>
        <end position="151"/>
    </location>
</feature>
<evidence type="ECO:0000313" key="4">
    <source>
        <dbReference type="Proteomes" id="UP000219281"/>
    </source>
</evidence>
<keyword evidence="1" id="KW-1133">Transmembrane helix</keyword>
<sequence>MLGILILMALSYILLHFTNKQLSLSTLLHTSKTFTTLAIGLAWPIIYFCSYELLLGWLVANPYVLNSTFTLSQGIATVLYILRSVIYEELIFRGAIFLAVWKKLGSRPAILISSSCFGVYHWFAWQAFGSPMQMATIFLMTGSVGMVYAYAFVRTKGMYLPIALHFGANFTNMLIFSKDKHIGLQLLFKRFANEPVVPHPMIGLAMIALHFTGYQIFTFLLTRWLTYRKQP</sequence>
<feature type="transmembrane region" description="Helical" evidence="1">
    <location>
        <begin position="34"/>
        <end position="60"/>
    </location>
</feature>
<dbReference type="Pfam" id="PF02517">
    <property type="entry name" value="Rce1-like"/>
    <property type="match status" value="1"/>
</dbReference>
<proteinExistence type="predicted"/>
<dbReference type="GO" id="GO:0080120">
    <property type="term" value="P:CAAX-box protein maturation"/>
    <property type="evidence" value="ECO:0007669"/>
    <property type="project" value="UniProtKB-ARBA"/>
</dbReference>
<keyword evidence="1" id="KW-0472">Membrane</keyword>
<feature type="domain" description="CAAX prenyl protease 2/Lysostaphin resistance protein A-like" evidence="2">
    <location>
        <begin position="75"/>
        <end position="170"/>
    </location>
</feature>
<dbReference type="InterPro" id="IPR003675">
    <property type="entry name" value="Rce1/LyrA-like_dom"/>
</dbReference>
<dbReference type="AlphaFoldDB" id="A0A285ZWC5"/>
<accession>A0A285ZWC5</accession>
<dbReference type="Proteomes" id="UP000219281">
    <property type="component" value="Unassembled WGS sequence"/>
</dbReference>